<reference evidence="2" key="1">
    <citation type="submission" date="2021-12" db="EMBL/GenBank/DDBJ databases">
        <title>Discovery of the Pendulisporaceae a myxobacterial family with distinct sporulation behavior and unique specialized metabolism.</title>
        <authorList>
            <person name="Garcia R."/>
            <person name="Popoff A."/>
            <person name="Bader C.D."/>
            <person name="Loehr J."/>
            <person name="Walesch S."/>
            <person name="Walt C."/>
            <person name="Boldt J."/>
            <person name="Bunk B."/>
            <person name="Haeckl F.J.F.P.J."/>
            <person name="Gunesch A.P."/>
            <person name="Birkelbach J."/>
            <person name="Nuebel U."/>
            <person name="Pietschmann T."/>
            <person name="Bach T."/>
            <person name="Mueller R."/>
        </authorList>
    </citation>
    <scope>NUCLEOTIDE SEQUENCE</scope>
    <source>
        <strain evidence="2">MSr11367</strain>
    </source>
</reference>
<keyword evidence="1" id="KW-0732">Signal</keyword>
<name>A0ABZ2LHK0_9BACT</name>
<dbReference type="PROSITE" id="PS51257">
    <property type="entry name" value="PROKAR_LIPOPROTEIN"/>
    <property type="match status" value="1"/>
</dbReference>
<evidence type="ECO:0000313" key="3">
    <source>
        <dbReference type="Proteomes" id="UP001374803"/>
    </source>
</evidence>
<accession>A0ABZ2LHK0</accession>
<evidence type="ECO:0000313" key="2">
    <source>
        <dbReference type="EMBL" id="WXB10401.1"/>
    </source>
</evidence>
<gene>
    <name evidence="2" type="ORF">LVJ94_24630</name>
</gene>
<protein>
    <recommendedName>
        <fullName evidence="4">LamG domain-containing protein</fullName>
    </recommendedName>
</protein>
<sequence>MLSPRTAAAVVVLLAAGGCAQILGAEFDGATLDGGAPPVDASPVVDTGTDAQPVDPRSLDGLALWLSADVGVSDLADAEGAITLWEDRSGKGHSAAALEPSRRPRVLRDGVVPAPVIVFDRAQRTCLSVTWSAAGVSPGLTLFVVSRGDATNVVRFGPSGTVAFPWNANASHAQGDAPALSLLVATASGARETPRLGSSGAAWEVLSARLVAGDVGGLRTYRNGQLAEQASLLDAGLPAMDALTLGCAPGMDEFASAMVGEILVYTASLSDANRRLVEEYLRGKWHIQ</sequence>
<organism evidence="2 3">
    <name type="scientific">Pendulispora rubella</name>
    <dbReference type="NCBI Taxonomy" id="2741070"/>
    <lineage>
        <taxon>Bacteria</taxon>
        <taxon>Pseudomonadati</taxon>
        <taxon>Myxococcota</taxon>
        <taxon>Myxococcia</taxon>
        <taxon>Myxococcales</taxon>
        <taxon>Sorangiineae</taxon>
        <taxon>Pendulisporaceae</taxon>
        <taxon>Pendulispora</taxon>
    </lineage>
</organism>
<feature type="chain" id="PRO_5047117782" description="LamG domain-containing protein" evidence="1">
    <location>
        <begin position="25"/>
        <end position="288"/>
    </location>
</feature>
<dbReference type="RefSeq" id="WP_394840078.1">
    <property type="nucleotide sequence ID" value="NZ_CP089929.1"/>
</dbReference>
<dbReference type="EMBL" id="CP089983">
    <property type="protein sequence ID" value="WXB10401.1"/>
    <property type="molecule type" value="Genomic_DNA"/>
</dbReference>
<keyword evidence="3" id="KW-1185">Reference proteome</keyword>
<evidence type="ECO:0008006" key="4">
    <source>
        <dbReference type="Google" id="ProtNLM"/>
    </source>
</evidence>
<proteinExistence type="predicted"/>
<evidence type="ECO:0000256" key="1">
    <source>
        <dbReference type="SAM" id="SignalP"/>
    </source>
</evidence>
<feature type="signal peptide" evidence="1">
    <location>
        <begin position="1"/>
        <end position="24"/>
    </location>
</feature>
<dbReference type="Proteomes" id="UP001374803">
    <property type="component" value="Chromosome"/>
</dbReference>